<feature type="region of interest" description="Disordered" evidence="1">
    <location>
        <begin position="39"/>
        <end position="58"/>
    </location>
</feature>
<keyword evidence="2" id="KW-0732">Signal</keyword>
<protein>
    <submittedName>
        <fullName evidence="3">Uncharacterized protein</fullName>
    </submittedName>
</protein>
<keyword evidence="4" id="KW-1185">Reference proteome</keyword>
<dbReference type="OrthoDB" id="5077at2759"/>
<dbReference type="AlphaFoldDB" id="A0A1Z5KGR4"/>
<dbReference type="Proteomes" id="UP000198406">
    <property type="component" value="Unassembled WGS sequence"/>
</dbReference>
<sequence length="212" mass="23362">MIRSALLFSLLFTMSAAWTMTGTSVSGFHGAVLMNRMPSSSSSSSSSSSLTMKKGKSNVPMQMRGQYKKAQELSQMRKEMIAASQAGDDGLPVFNLFVRTKRGNMWYPCGSFKGDDRSAALTKSWADNGLLAGISKKQLDGGIAGSLYRDLDKLKETILRAFPQLRKSKDELEFGYKLSFKGLDEEKAKEIFVVEPKENKGVLDNIKDIFSG</sequence>
<dbReference type="PANTHER" id="PTHR48191:SF2">
    <property type="entry name" value="PROTEIN HHL1, CHLOROPLASTIC"/>
    <property type="match status" value="1"/>
</dbReference>
<gene>
    <name evidence="3" type="ORF">FisN_15Lh290</name>
</gene>
<dbReference type="InParanoid" id="A0A1Z5KGR4"/>
<dbReference type="EMBL" id="BDSP01000220">
    <property type="protein sequence ID" value="GAX25158.1"/>
    <property type="molecule type" value="Genomic_DNA"/>
</dbReference>
<dbReference type="PANTHER" id="PTHR48191">
    <property type="entry name" value="PROTEIN HHL1 CHLOROPLASTIC"/>
    <property type="match status" value="1"/>
</dbReference>
<evidence type="ECO:0000313" key="3">
    <source>
        <dbReference type="EMBL" id="GAX25158.1"/>
    </source>
</evidence>
<reference evidence="3 4" key="1">
    <citation type="journal article" date="2015" name="Plant Cell">
        <title>Oil accumulation by the oleaginous diatom Fistulifera solaris as revealed by the genome and transcriptome.</title>
        <authorList>
            <person name="Tanaka T."/>
            <person name="Maeda Y."/>
            <person name="Veluchamy A."/>
            <person name="Tanaka M."/>
            <person name="Abida H."/>
            <person name="Marechal E."/>
            <person name="Bowler C."/>
            <person name="Muto M."/>
            <person name="Sunaga Y."/>
            <person name="Tanaka M."/>
            <person name="Yoshino T."/>
            <person name="Taniguchi T."/>
            <person name="Fukuda Y."/>
            <person name="Nemoto M."/>
            <person name="Matsumoto M."/>
            <person name="Wong P.S."/>
            <person name="Aburatani S."/>
            <person name="Fujibuchi W."/>
        </authorList>
    </citation>
    <scope>NUCLEOTIDE SEQUENCE [LARGE SCALE GENOMIC DNA]</scope>
    <source>
        <strain evidence="3 4">JPCC DA0580</strain>
    </source>
</reference>
<comment type="caution">
    <text evidence="3">The sequence shown here is derived from an EMBL/GenBank/DDBJ whole genome shotgun (WGS) entry which is preliminary data.</text>
</comment>
<dbReference type="InterPro" id="IPR045388">
    <property type="entry name" value="HHL1-like"/>
</dbReference>
<proteinExistence type="predicted"/>
<feature type="compositionally biased region" description="Low complexity" evidence="1">
    <location>
        <begin position="39"/>
        <end position="49"/>
    </location>
</feature>
<evidence type="ECO:0000313" key="4">
    <source>
        <dbReference type="Proteomes" id="UP000198406"/>
    </source>
</evidence>
<dbReference type="Pfam" id="PF20133">
    <property type="entry name" value="HHL1-like"/>
    <property type="match status" value="1"/>
</dbReference>
<feature type="chain" id="PRO_5012351381" evidence="2">
    <location>
        <begin position="18"/>
        <end position="212"/>
    </location>
</feature>
<feature type="signal peptide" evidence="2">
    <location>
        <begin position="1"/>
        <end position="17"/>
    </location>
</feature>
<evidence type="ECO:0000256" key="2">
    <source>
        <dbReference type="SAM" id="SignalP"/>
    </source>
</evidence>
<name>A0A1Z5KGR4_FISSO</name>
<accession>A0A1Z5KGR4</accession>
<evidence type="ECO:0000256" key="1">
    <source>
        <dbReference type="SAM" id="MobiDB-lite"/>
    </source>
</evidence>
<organism evidence="3 4">
    <name type="scientific">Fistulifera solaris</name>
    <name type="common">Oleaginous diatom</name>
    <dbReference type="NCBI Taxonomy" id="1519565"/>
    <lineage>
        <taxon>Eukaryota</taxon>
        <taxon>Sar</taxon>
        <taxon>Stramenopiles</taxon>
        <taxon>Ochrophyta</taxon>
        <taxon>Bacillariophyta</taxon>
        <taxon>Bacillariophyceae</taxon>
        <taxon>Bacillariophycidae</taxon>
        <taxon>Naviculales</taxon>
        <taxon>Naviculaceae</taxon>
        <taxon>Fistulifera</taxon>
    </lineage>
</organism>